<gene>
    <name evidence="1" type="ORF">P186_2844</name>
</gene>
<dbReference type="BioCyc" id="PSP1104324:GJSN-2782-MONOMER"/>
<dbReference type="AlphaFoldDB" id="G7VFL4"/>
<reference evidence="1 2" key="1">
    <citation type="journal article" date="2012" name="J. Bacteriol.">
        <title>Complete genome sequence of strain 1860, a crenarchaeon of the genus pyrobaculum able to grow with various electron acceptors.</title>
        <authorList>
            <person name="Mardanov A.V."/>
            <person name="Gumerov V.M."/>
            <person name="Slobodkina G.B."/>
            <person name="Beletsky A.V."/>
            <person name="Bonch-Osmolovskaya E.A."/>
            <person name="Ravin N.V."/>
            <person name="Skryabin K.G."/>
        </authorList>
    </citation>
    <scope>NUCLEOTIDE SEQUENCE [LARGE SCALE GENOMIC DNA]</scope>
    <source>
        <strain evidence="1 2">1860</strain>
    </source>
</reference>
<name>G7VFL4_9CREN</name>
<dbReference type="KEGG" id="pyr:P186_2844"/>
<keyword evidence="2" id="KW-1185">Reference proteome</keyword>
<dbReference type="eggNOG" id="arCOG05516">
    <property type="taxonomic scope" value="Archaea"/>
</dbReference>
<accession>G7VFL4</accession>
<protein>
    <submittedName>
        <fullName evidence="1">Uncharacterized protein</fullName>
    </submittedName>
</protein>
<sequence length="278" mass="30240">MLQVVDHSGGLHALGEVAALVSPKCRCQPPTPLPHSYYYLAKSIRQIHGVDITDALLDQLDLGLPYLDSLLLYSQLPLGDSWIAKLMPSGEGAAKCVAPWPDPITAAIALASTGVGSLAVDLRFGYERYAHLIAEYAESVGAELQLLVTRPLNLPGDVVFHSSVPPYLRERYIKAVGDVSISKGAVQLGSIGLGEETCSSQQRDFAKALERVAMVLGLDMGIFDDLVSQGVLSQSYLQDFADPRQLGYLVKWDIIRQTPGGWLPTPKLVYLYGLYKSR</sequence>
<proteinExistence type="predicted"/>
<dbReference type="HOGENOM" id="CLU_996117_0_0_2"/>
<organism evidence="1 2">
    <name type="scientific">Pyrobaculum ferrireducens</name>
    <dbReference type="NCBI Taxonomy" id="1104324"/>
    <lineage>
        <taxon>Archaea</taxon>
        <taxon>Thermoproteota</taxon>
        <taxon>Thermoprotei</taxon>
        <taxon>Thermoproteales</taxon>
        <taxon>Thermoproteaceae</taxon>
        <taxon>Pyrobaculum</taxon>
    </lineage>
</organism>
<evidence type="ECO:0000313" key="2">
    <source>
        <dbReference type="Proteomes" id="UP000005867"/>
    </source>
</evidence>
<dbReference type="Proteomes" id="UP000005867">
    <property type="component" value="Chromosome"/>
</dbReference>
<evidence type="ECO:0000313" key="1">
    <source>
        <dbReference type="EMBL" id="AET34220.1"/>
    </source>
</evidence>
<dbReference type="EMBL" id="CP003098">
    <property type="protein sequence ID" value="AET34220.1"/>
    <property type="molecule type" value="Genomic_DNA"/>
</dbReference>